<evidence type="ECO:0000313" key="3">
    <source>
        <dbReference type="EMBL" id="RDX02193.1"/>
    </source>
</evidence>
<feature type="transmembrane region" description="Helical" evidence="1">
    <location>
        <begin position="179"/>
        <end position="198"/>
    </location>
</feature>
<dbReference type="PANTHER" id="PTHR37810:SF9">
    <property type="entry name" value="MEMBRANE PROTEIN"/>
    <property type="match status" value="1"/>
</dbReference>
<dbReference type="InterPro" id="IPR043831">
    <property type="entry name" value="DUF5808"/>
</dbReference>
<feature type="transmembrane region" description="Helical" evidence="1">
    <location>
        <begin position="75"/>
        <end position="92"/>
    </location>
</feature>
<gene>
    <name evidence="3" type="ORF">UR08_01275</name>
</gene>
<proteinExistence type="predicted"/>
<evidence type="ECO:0000259" key="2">
    <source>
        <dbReference type="Pfam" id="PF19124"/>
    </source>
</evidence>
<keyword evidence="4" id="KW-1185">Reference proteome</keyword>
<protein>
    <recommendedName>
        <fullName evidence="2">DUF5808 domain-containing protein</fullName>
    </recommendedName>
</protein>
<keyword evidence="1" id="KW-1133">Transmembrane helix</keyword>
<dbReference type="RefSeq" id="WP_115751865.1">
    <property type="nucleotide sequence ID" value="NZ_LARY01000001.1"/>
</dbReference>
<reference evidence="4" key="1">
    <citation type="submission" date="2015-04" db="EMBL/GenBank/DDBJ databases">
        <authorList>
            <person name="Schardt J."/>
            <person name="Mueller-Herbst S."/>
            <person name="Scherer S."/>
            <person name="Huptas C."/>
        </authorList>
    </citation>
    <scope>NUCLEOTIDE SEQUENCE [LARGE SCALE GENOMIC DNA]</scope>
    <source>
        <strain evidence="4">Kiel-L1</strain>
    </source>
</reference>
<feature type="transmembrane region" description="Helical" evidence="1">
    <location>
        <begin position="129"/>
        <end position="149"/>
    </location>
</feature>
<dbReference type="AlphaFoldDB" id="A0A3D8TT90"/>
<feature type="transmembrane region" description="Helical" evidence="1">
    <location>
        <begin position="51"/>
        <end position="69"/>
    </location>
</feature>
<accession>A0A3D8TT90</accession>
<dbReference type="Proteomes" id="UP000257055">
    <property type="component" value="Unassembled WGS sequence"/>
</dbReference>
<dbReference type="EMBL" id="LARY01000001">
    <property type="protein sequence ID" value="RDX02193.1"/>
    <property type="molecule type" value="Genomic_DNA"/>
</dbReference>
<evidence type="ECO:0000256" key="1">
    <source>
        <dbReference type="SAM" id="Phobius"/>
    </source>
</evidence>
<feature type="transmembrane region" description="Helical" evidence="1">
    <location>
        <begin position="227"/>
        <end position="248"/>
    </location>
</feature>
<feature type="domain" description="DUF5808" evidence="2">
    <location>
        <begin position="314"/>
        <end position="337"/>
    </location>
</feature>
<feature type="transmembrane region" description="Helical" evidence="1">
    <location>
        <begin position="6"/>
        <end position="24"/>
    </location>
</feature>
<sequence>MNFVTFSFNLGLLAIILSAVPFVTRRSECFGVNVGTKLSYSNQLLRWKRQYLLLMGSFAAVFFLFAWIIPWFLGILIFYLVFSFGLYLIYHFRTKSWKKKQIANGNLKEQATVIVEASGDKEESILPSWYYFVLFFLFLLTLFLTFMLYKQAPAKFPAYWKLNGVFEIEKDKTPVSASIWPASQFFTILTFLGIHLTIRKSKRIIDLDDPDISLERMKRANALYSRFMFGISLLMVSFFGFLQCSFLLNWSWTTVRVGSILLWLFLLIAFFWLTFFVGQGGSRLKVMGIRRERKMVQKDDHYWKLGIFYFNRLDPALFIEKRFGIGWTVNLARPIIWLILLIVLVIAGIKQFFFS</sequence>
<feature type="transmembrane region" description="Helical" evidence="1">
    <location>
        <begin position="331"/>
        <end position="349"/>
    </location>
</feature>
<dbReference type="Pfam" id="PF19124">
    <property type="entry name" value="DUF5808"/>
    <property type="match status" value="1"/>
</dbReference>
<keyword evidence="1" id="KW-0472">Membrane</keyword>
<dbReference type="PANTHER" id="PTHR37810">
    <property type="entry name" value="IMMUNITY PROTEIN SDPI"/>
    <property type="match status" value="1"/>
</dbReference>
<name>A0A3D8TT90_9LIST</name>
<dbReference type="GO" id="GO:0009636">
    <property type="term" value="P:response to toxic substance"/>
    <property type="evidence" value="ECO:0007669"/>
    <property type="project" value="TreeGrafter"/>
</dbReference>
<organism evidence="3 4">
    <name type="scientific">Listeria kieliensis</name>
    <dbReference type="NCBI Taxonomy" id="1621700"/>
    <lineage>
        <taxon>Bacteria</taxon>
        <taxon>Bacillati</taxon>
        <taxon>Bacillota</taxon>
        <taxon>Bacilli</taxon>
        <taxon>Bacillales</taxon>
        <taxon>Listeriaceae</taxon>
        <taxon>Listeria</taxon>
    </lineage>
</organism>
<comment type="caution">
    <text evidence="3">The sequence shown here is derived from an EMBL/GenBank/DDBJ whole genome shotgun (WGS) entry which is preliminary data.</text>
</comment>
<keyword evidence="1" id="KW-0812">Transmembrane</keyword>
<feature type="transmembrane region" description="Helical" evidence="1">
    <location>
        <begin position="260"/>
        <end position="281"/>
    </location>
</feature>
<evidence type="ECO:0000313" key="4">
    <source>
        <dbReference type="Proteomes" id="UP000257055"/>
    </source>
</evidence>